<evidence type="ECO:0000313" key="2">
    <source>
        <dbReference type="EMBL" id="RXZ62298.1"/>
    </source>
</evidence>
<dbReference type="CDD" id="cd05006">
    <property type="entry name" value="SIS_GmhA"/>
    <property type="match status" value="1"/>
</dbReference>
<evidence type="ECO:0000259" key="1">
    <source>
        <dbReference type="PROSITE" id="PS51464"/>
    </source>
</evidence>
<dbReference type="Proteomes" id="UP000291269">
    <property type="component" value="Unassembled WGS sequence"/>
</dbReference>
<gene>
    <name evidence="2" type="ORF">ESZ91_07850</name>
</gene>
<name>A0A4Q2KCH8_9FIRM</name>
<sequence>MKETTHRLIETFFKEHPEMSYLFDRACLAVEKMAGVYLPNKIMTCGNGGSFSDSGHIVGELMKSFLKKRPVALSDGDETVYGKLEGAVPALCLGESSPLATAVLNDIGGEWIFAQQVYGLGCAGDVLIGLSTSGNSAGVLRAVRVAKRKGVFTVAMTGQSGGALKEECDLLLNVPAAETYRVQELHLPLYHLLCAAVESERWD</sequence>
<reference evidence="2 3" key="1">
    <citation type="journal article" date="2019" name="Gut">
        <title>Antibiotics-induced monodominance of a novel gut bacterial order.</title>
        <authorList>
            <person name="Hildebrand F."/>
            <person name="Moitinho-Silva L."/>
            <person name="Blasche S."/>
            <person name="Jahn M.T."/>
            <person name="Gossmann T.I."/>
            <person name="Heuerta-Cepas J."/>
            <person name="Hercog R."/>
            <person name="Luetge M."/>
            <person name="Bahram M."/>
            <person name="Pryszlak A."/>
            <person name="Alves R.J."/>
            <person name="Waszak S.M."/>
            <person name="Zhu A."/>
            <person name="Ye L."/>
            <person name="Costea P.I."/>
            <person name="Aalvink S."/>
            <person name="Belzer C."/>
            <person name="Forslund S.K."/>
            <person name="Sunagawa S."/>
            <person name="Hentschel U."/>
            <person name="Merten C."/>
            <person name="Patil K.R."/>
            <person name="Benes V."/>
            <person name="Bork P."/>
        </authorList>
    </citation>
    <scope>NUCLEOTIDE SEQUENCE [LARGE SCALE GENOMIC DNA]</scope>
    <source>
        <strain evidence="2 3">HDS1380</strain>
    </source>
</reference>
<dbReference type="SUPFAM" id="SSF53697">
    <property type="entry name" value="SIS domain"/>
    <property type="match status" value="1"/>
</dbReference>
<organism evidence="2 3">
    <name type="scientific">Candidatus Borkfalkia ceftriaxoniphila</name>
    <dbReference type="NCBI Taxonomy" id="2508949"/>
    <lineage>
        <taxon>Bacteria</taxon>
        <taxon>Bacillati</taxon>
        <taxon>Bacillota</taxon>
        <taxon>Clostridia</taxon>
        <taxon>Christensenellales</taxon>
        <taxon>Christensenellaceae</taxon>
        <taxon>Candidatus Borkfalkia</taxon>
    </lineage>
</organism>
<protein>
    <submittedName>
        <fullName evidence="2">SIS domain-containing protein</fullName>
    </submittedName>
</protein>
<dbReference type="PROSITE" id="PS51464">
    <property type="entry name" value="SIS"/>
    <property type="match status" value="1"/>
</dbReference>
<dbReference type="PANTHER" id="PTHR30390:SF6">
    <property type="entry name" value="DNAA INITIATOR-ASSOCIATING PROTEIN DIAA"/>
    <property type="match status" value="1"/>
</dbReference>
<proteinExistence type="predicted"/>
<comment type="caution">
    <text evidence="2">The sequence shown here is derived from an EMBL/GenBank/DDBJ whole genome shotgun (WGS) entry which is preliminary data.</text>
</comment>
<evidence type="ECO:0000313" key="3">
    <source>
        <dbReference type="Proteomes" id="UP000291269"/>
    </source>
</evidence>
<dbReference type="GO" id="GO:0097367">
    <property type="term" value="F:carbohydrate derivative binding"/>
    <property type="evidence" value="ECO:0007669"/>
    <property type="project" value="InterPro"/>
</dbReference>
<dbReference type="InterPro" id="IPR050099">
    <property type="entry name" value="SIS_GmhA/DiaA_subfam"/>
</dbReference>
<dbReference type="RefSeq" id="WP_129225872.1">
    <property type="nucleotide sequence ID" value="NZ_SDOZ01000002.1"/>
</dbReference>
<accession>A0A4Q2KCH8</accession>
<dbReference type="InterPro" id="IPR046348">
    <property type="entry name" value="SIS_dom_sf"/>
</dbReference>
<dbReference type="OrthoDB" id="9781311at2"/>
<dbReference type="AlphaFoldDB" id="A0A4Q2KCH8"/>
<dbReference type="PANTHER" id="PTHR30390">
    <property type="entry name" value="SEDOHEPTULOSE 7-PHOSPHATE ISOMERASE / DNAA INITIATOR-ASSOCIATING FACTOR FOR REPLICATION INITIATION"/>
    <property type="match status" value="1"/>
</dbReference>
<feature type="domain" description="SIS" evidence="1">
    <location>
        <begin position="29"/>
        <end position="203"/>
    </location>
</feature>
<keyword evidence="3" id="KW-1185">Reference proteome</keyword>
<dbReference type="EMBL" id="SDOZ01000002">
    <property type="protein sequence ID" value="RXZ62298.1"/>
    <property type="molecule type" value="Genomic_DNA"/>
</dbReference>
<dbReference type="GO" id="GO:1901135">
    <property type="term" value="P:carbohydrate derivative metabolic process"/>
    <property type="evidence" value="ECO:0007669"/>
    <property type="project" value="InterPro"/>
</dbReference>
<dbReference type="Gene3D" id="3.40.50.10490">
    <property type="entry name" value="Glucose-6-phosphate isomerase like protein, domain 1"/>
    <property type="match status" value="1"/>
</dbReference>
<dbReference type="InterPro" id="IPR001347">
    <property type="entry name" value="SIS_dom"/>
</dbReference>
<dbReference type="Pfam" id="PF13580">
    <property type="entry name" value="SIS_2"/>
    <property type="match status" value="1"/>
</dbReference>
<dbReference type="InterPro" id="IPR035461">
    <property type="entry name" value="GmhA/DiaA"/>
</dbReference>